<keyword evidence="9" id="KW-1185">Reference proteome</keyword>
<keyword evidence="2 5" id="KW-0645">Protease</keyword>
<evidence type="ECO:0000256" key="3">
    <source>
        <dbReference type="ARBA" id="ARBA00022801"/>
    </source>
</evidence>
<evidence type="ECO:0000256" key="2">
    <source>
        <dbReference type="ARBA" id="ARBA00022670"/>
    </source>
</evidence>
<evidence type="ECO:0000313" key="8">
    <source>
        <dbReference type="EMBL" id="GIE64540.1"/>
    </source>
</evidence>
<feature type="domain" description="Peptidase S8/S53" evidence="7">
    <location>
        <begin position="295"/>
        <end position="620"/>
    </location>
</feature>
<comment type="similarity">
    <text evidence="1 5">Belongs to the peptidase S8 family.</text>
</comment>
<comment type="caution">
    <text evidence="8">The sequence shown here is derived from an EMBL/GenBank/DDBJ whole genome shotgun (WGS) entry which is preliminary data.</text>
</comment>
<dbReference type="InterPro" id="IPR050131">
    <property type="entry name" value="Peptidase_S8_subtilisin-like"/>
</dbReference>
<dbReference type="InterPro" id="IPR000209">
    <property type="entry name" value="Peptidase_S8/S53_dom"/>
</dbReference>
<feature type="active site" description="Charge relay system" evidence="5">
    <location>
        <position position="573"/>
    </location>
</feature>
<dbReference type="Gene3D" id="3.40.50.200">
    <property type="entry name" value="Peptidase S8/S53 domain"/>
    <property type="match status" value="1"/>
</dbReference>
<dbReference type="RefSeq" id="WP_203823771.1">
    <property type="nucleotide sequence ID" value="NZ_BAAATY010000001.1"/>
</dbReference>
<dbReference type="InterPro" id="IPR015500">
    <property type="entry name" value="Peptidase_S8_subtilisin-rel"/>
</dbReference>
<dbReference type="Pfam" id="PF00082">
    <property type="entry name" value="Peptidase_S8"/>
    <property type="match status" value="1"/>
</dbReference>
<evidence type="ECO:0000256" key="6">
    <source>
        <dbReference type="SAM" id="MobiDB-lite"/>
    </source>
</evidence>
<feature type="region of interest" description="Disordered" evidence="6">
    <location>
        <begin position="521"/>
        <end position="547"/>
    </location>
</feature>
<name>A0ABQ4B2R2_9ACTN</name>
<evidence type="ECO:0000313" key="9">
    <source>
        <dbReference type="Proteomes" id="UP000624709"/>
    </source>
</evidence>
<dbReference type="PANTHER" id="PTHR43806">
    <property type="entry name" value="PEPTIDASE S8"/>
    <property type="match status" value="1"/>
</dbReference>
<keyword evidence="3 5" id="KW-0378">Hydrolase</keyword>
<dbReference type="InterPro" id="IPR022398">
    <property type="entry name" value="Peptidase_S8_His-AS"/>
</dbReference>
<dbReference type="PROSITE" id="PS00137">
    <property type="entry name" value="SUBTILASE_HIS"/>
    <property type="match status" value="1"/>
</dbReference>
<reference evidence="8 9" key="1">
    <citation type="submission" date="2021-01" db="EMBL/GenBank/DDBJ databases">
        <title>Whole genome shotgun sequence of Actinoplanes palleronii NBRC 14916.</title>
        <authorList>
            <person name="Komaki H."/>
            <person name="Tamura T."/>
        </authorList>
    </citation>
    <scope>NUCLEOTIDE SEQUENCE [LARGE SCALE GENOMIC DNA]</scope>
    <source>
        <strain evidence="8 9">NBRC 14916</strain>
    </source>
</reference>
<accession>A0ABQ4B2R2</accession>
<dbReference type="Proteomes" id="UP000624709">
    <property type="component" value="Unassembled WGS sequence"/>
</dbReference>
<gene>
    <name evidence="8" type="ORF">Apa02nite_006480</name>
</gene>
<sequence length="632" mass="68590">MSQDSEAIEADNSITPKREQVPTTGQDVGATVPPALESRLTREELTALFNGDESVPPPWATDCAVKFDVWLEFSKPSEWGLNRRIDLILSIHEDHGTGDVVERLQNLDRARPIATGGFVVASLSLPDLVRRILPVTNLADLLRLAQDYGMEPIMLAVLNGWHPSDFAWEPDEPERRREHNARLGWFLNLLSGVVRSASEPVGASPDEVFEGPAREAWVAASVAEMVETAIVDRQRPRRDAASRADAVVDRRRRYPVAAVTTNRPAFGEATRSRATVKADAAEQLFSVDTTAIGWAVVDSGIDATHPAFAGPQDEPFSLAHRVLRAFDFVDARRVLADRAMRWGLIDWRTALPFVEINMRNDADRRTTSSMSPQVPFRVPGNPHGTHVAGILGGSWSERNFRGLCPTIKLYDFRVLNDDGIGAEFSIVAALQAIRYLNDQAGRLVIAGVNLSLSVPHDVATHSCGWTPVCQEAERLVRSGVVVVASAGNAGYAGHDRTTGTGYRSTSISDPGNADAVITVGSTHRSDPHRHGVSYFSGRGPTADGRPKPDLLAPGEDIDGPIPDEGLIAMHGTSQAAAHVSGAAAMLMARHRELVGRPERVKQILCATATDLARERAFQGHGLVDVLRALQSI</sequence>
<feature type="active site" description="Charge relay system" evidence="5">
    <location>
        <position position="298"/>
    </location>
</feature>
<feature type="region of interest" description="Disordered" evidence="6">
    <location>
        <begin position="1"/>
        <end position="35"/>
    </location>
</feature>
<dbReference type="SUPFAM" id="SSF52743">
    <property type="entry name" value="Subtilisin-like"/>
    <property type="match status" value="1"/>
</dbReference>
<protein>
    <recommendedName>
        <fullName evidence="7">Peptidase S8/S53 domain-containing protein</fullName>
    </recommendedName>
</protein>
<dbReference type="PROSITE" id="PS51892">
    <property type="entry name" value="SUBTILASE"/>
    <property type="match status" value="1"/>
</dbReference>
<evidence type="ECO:0000256" key="5">
    <source>
        <dbReference type="PROSITE-ProRule" id="PRU01240"/>
    </source>
</evidence>
<organism evidence="8 9">
    <name type="scientific">Actinoplanes palleronii</name>
    <dbReference type="NCBI Taxonomy" id="113570"/>
    <lineage>
        <taxon>Bacteria</taxon>
        <taxon>Bacillati</taxon>
        <taxon>Actinomycetota</taxon>
        <taxon>Actinomycetes</taxon>
        <taxon>Micromonosporales</taxon>
        <taxon>Micromonosporaceae</taxon>
        <taxon>Actinoplanes</taxon>
    </lineage>
</organism>
<evidence type="ECO:0000256" key="4">
    <source>
        <dbReference type="ARBA" id="ARBA00022825"/>
    </source>
</evidence>
<evidence type="ECO:0000256" key="1">
    <source>
        <dbReference type="ARBA" id="ARBA00011073"/>
    </source>
</evidence>
<feature type="active site" description="Charge relay system" evidence="5">
    <location>
        <position position="383"/>
    </location>
</feature>
<dbReference type="InterPro" id="IPR036852">
    <property type="entry name" value="Peptidase_S8/S53_dom_sf"/>
</dbReference>
<dbReference type="PANTHER" id="PTHR43806:SF11">
    <property type="entry name" value="CEREVISIN-RELATED"/>
    <property type="match status" value="1"/>
</dbReference>
<proteinExistence type="inferred from homology"/>
<keyword evidence="4 5" id="KW-0720">Serine protease</keyword>
<evidence type="ECO:0000259" key="7">
    <source>
        <dbReference type="Pfam" id="PF00082"/>
    </source>
</evidence>
<dbReference type="PRINTS" id="PR00723">
    <property type="entry name" value="SUBTILISIN"/>
</dbReference>
<dbReference type="EMBL" id="BOMS01000011">
    <property type="protein sequence ID" value="GIE64540.1"/>
    <property type="molecule type" value="Genomic_DNA"/>
</dbReference>